<reference evidence="10 11" key="1">
    <citation type="submission" date="2016-04" db="EMBL/GenBank/DDBJ databases">
        <title>Draft genome sequence of freshwater magnetotactic bacteria Magnetospirillum marisnigri SP-1 and Magnetospirillum moscoviense BB-1.</title>
        <authorList>
            <person name="Koziaeva V."/>
            <person name="Dziuba M.V."/>
            <person name="Ivanov T.M."/>
            <person name="Kuznetsov B."/>
            <person name="Grouzdev D.S."/>
        </authorList>
    </citation>
    <scope>NUCLEOTIDE SEQUENCE [LARGE SCALE GENOMIC DNA]</scope>
    <source>
        <strain evidence="10 11">BB-1</strain>
    </source>
</reference>
<evidence type="ECO:0000256" key="2">
    <source>
        <dbReference type="ARBA" id="ARBA00009843"/>
    </source>
</evidence>
<dbReference type="InterPro" id="IPR004680">
    <property type="entry name" value="Cit_transptr-like_dom"/>
</dbReference>
<keyword evidence="3" id="KW-0813">Transport</keyword>
<dbReference type="PANTHER" id="PTHR43568">
    <property type="entry name" value="P PROTEIN"/>
    <property type="match status" value="1"/>
</dbReference>
<feature type="transmembrane region" description="Helical" evidence="8">
    <location>
        <begin position="108"/>
        <end position="136"/>
    </location>
</feature>
<dbReference type="STRING" id="1437059.A6A05_14610"/>
<dbReference type="GO" id="GO:0015105">
    <property type="term" value="F:arsenite transmembrane transporter activity"/>
    <property type="evidence" value="ECO:0007669"/>
    <property type="project" value="InterPro"/>
</dbReference>
<keyword evidence="4" id="KW-1003">Cell membrane</keyword>
<evidence type="ECO:0000256" key="5">
    <source>
        <dbReference type="ARBA" id="ARBA00022692"/>
    </source>
</evidence>
<comment type="caution">
    <text evidence="10">The sequence shown here is derived from an EMBL/GenBank/DDBJ whole genome shotgun (WGS) entry which is preliminary data.</text>
</comment>
<protein>
    <recommendedName>
        <fullName evidence="9">Citrate transporter-like domain-containing protein</fullName>
    </recommendedName>
</protein>
<dbReference type="GO" id="GO:0005886">
    <property type="term" value="C:plasma membrane"/>
    <property type="evidence" value="ECO:0007669"/>
    <property type="project" value="UniProtKB-SubCell"/>
</dbReference>
<dbReference type="CDD" id="cd01116">
    <property type="entry name" value="P_permease"/>
    <property type="match status" value="1"/>
</dbReference>
<feature type="transmembrane region" description="Helical" evidence="8">
    <location>
        <begin position="71"/>
        <end position="96"/>
    </location>
</feature>
<dbReference type="OrthoDB" id="9774335at2"/>
<comment type="subcellular location">
    <subcellularLocation>
        <location evidence="1">Cell membrane</location>
        <topology evidence="1">Multi-pass membrane protein</topology>
    </subcellularLocation>
</comment>
<feature type="transmembrane region" description="Helical" evidence="8">
    <location>
        <begin position="337"/>
        <end position="364"/>
    </location>
</feature>
<keyword evidence="6 8" id="KW-1133">Transmembrane helix</keyword>
<keyword evidence="7 8" id="KW-0472">Membrane</keyword>
<feature type="transmembrane region" description="Helical" evidence="8">
    <location>
        <begin position="299"/>
        <end position="325"/>
    </location>
</feature>
<dbReference type="AlphaFoldDB" id="A0A178ML59"/>
<feature type="transmembrane region" description="Helical" evidence="8">
    <location>
        <begin position="424"/>
        <end position="445"/>
    </location>
</feature>
<dbReference type="InterPro" id="IPR051475">
    <property type="entry name" value="Diverse_Ion_Transporter"/>
</dbReference>
<keyword evidence="11" id="KW-1185">Reference proteome</keyword>
<evidence type="ECO:0000259" key="9">
    <source>
        <dbReference type="Pfam" id="PF03600"/>
    </source>
</evidence>
<dbReference type="InterPro" id="IPR000802">
    <property type="entry name" value="Arsenical_pump_ArsB"/>
</dbReference>
<gene>
    <name evidence="10" type="ORF">A6A05_14610</name>
</gene>
<dbReference type="EMBL" id="LWQU01000156">
    <property type="protein sequence ID" value="OAN48744.1"/>
    <property type="molecule type" value="Genomic_DNA"/>
</dbReference>
<dbReference type="PRINTS" id="PR00758">
    <property type="entry name" value="ARSENICPUMP"/>
</dbReference>
<accession>A0A178ML59</accession>
<comment type="similarity">
    <text evidence="2">Belongs to the CitM (TC 2.A.11) transporter family.</text>
</comment>
<evidence type="ECO:0000313" key="11">
    <source>
        <dbReference type="Proteomes" id="UP000078543"/>
    </source>
</evidence>
<dbReference type="PANTHER" id="PTHR43568:SF1">
    <property type="entry name" value="P PROTEIN"/>
    <property type="match status" value="1"/>
</dbReference>
<dbReference type="Pfam" id="PF03600">
    <property type="entry name" value="CitMHS"/>
    <property type="match status" value="1"/>
</dbReference>
<feature type="transmembrane region" description="Helical" evidence="8">
    <location>
        <begin position="187"/>
        <end position="209"/>
    </location>
</feature>
<feature type="transmembrane region" description="Helical" evidence="8">
    <location>
        <begin position="41"/>
        <end position="59"/>
    </location>
</feature>
<name>A0A178ML59_9PROT</name>
<evidence type="ECO:0000256" key="3">
    <source>
        <dbReference type="ARBA" id="ARBA00022448"/>
    </source>
</evidence>
<keyword evidence="5 8" id="KW-0812">Transmembrane</keyword>
<sequence length="448" mass="47699">MHGETHAWVPQVIFGMDAMWVATLVLVATYAVIISEKINRAVIALIGAGAMILVGILNQQAAIGGIDFNTIALLVGMMIIVAITKRCGVFQYVAIWATKKAKADPAGILFLLQIVTALFSALLDNVTTVLLVVPVTLVITEELKLKPWPFLVALIFASNIGGTSTLIGDPPNILIGSATGLTFNQFVFNLAPVVLVIQVVTALLFHVMWGRKLHASAENRARVMGFSEIEAITDWRLLNQSMAVLAGVIGGFIGAHSLGLEPGTIALFGAAVLMLLYCLGRDAESQSHEVHHIFGEVEWITIFFFIGLFVVVHGVERAGVLAMLAEKLVALTGGDMRVTAIAILWASAVLSAVVDNIPFVATMIPLIKSMAPTFGGPEALEPLWWSLSLGACLGGNGTLVGASANLTVAGLAERAGHPIRFVPFMKVAFGLMLLSIAIANVYLLIRYV</sequence>
<organism evidence="10 11">
    <name type="scientific">Magnetospirillum moscoviense</name>
    <dbReference type="NCBI Taxonomy" id="1437059"/>
    <lineage>
        <taxon>Bacteria</taxon>
        <taxon>Pseudomonadati</taxon>
        <taxon>Pseudomonadota</taxon>
        <taxon>Alphaproteobacteria</taxon>
        <taxon>Rhodospirillales</taxon>
        <taxon>Rhodospirillaceae</taxon>
        <taxon>Magnetospirillum</taxon>
    </lineage>
</organism>
<dbReference type="Proteomes" id="UP000078543">
    <property type="component" value="Unassembled WGS sequence"/>
</dbReference>
<evidence type="ECO:0000256" key="7">
    <source>
        <dbReference type="ARBA" id="ARBA00023136"/>
    </source>
</evidence>
<dbReference type="RefSeq" id="WP_068502501.1">
    <property type="nucleotide sequence ID" value="NZ_LWQU01000156.1"/>
</dbReference>
<feature type="transmembrane region" description="Helical" evidence="8">
    <location>
        <begin position="262"/>
        <end position="279"/>
    </location>
</feature>
<evidence type="ECO:0000256" key="1">
    <source>
        <dbReference type="ARBA" id="ARBA00004651"/>
    </source>
</evidence>
<evidence type="ECO:0000256" key="4">
    <source>
        <dbReference type="ARBA" id="ARBA00022475"/>
    </source>
</evidence>
<feature type="transmembrane region" description="Helical" evidence="8">
    <location>
        <begin position="148"/>
        <end position="167"/>
    </location>
</feature>
<feature type="transmembrane region" description="Helical" evidence="8">
    <location>
        <begin position="384"/>
        <end position="412"/>
    </location>
</feature>
<proteinExistence type="inferred from homology"/>
<evidence type="ECO:0000256" key="8">
    <source>
        <dbReference type="SAM" id="Phobius"/>
    </source>
</evidence>
<feature type="domain" description="Citrate transporter-like" evidence="9">
    <location>
        <begin position="30"/>
        <end position="390"/>
    </location>
</feature>
<feature type="transmembrane region" description="Helical" evidence="8">
    <location>
        <begin position="12"/>
        <end position="34"/>
    </location>
</feature>
<evidence type="ECO:0000256" key="6">
    <source>
        <dbReference type="ARBA" id="ARBA00022989"/>
    </source>
</evidence>
<evidence type="ECO:0000313" key="10">
    <source>
        <dbReference type="EMBL" id="OAN48744.1"/>
    </source>
</evidence>